<evidence type="ECO:0000313" key="3">
    <source>
        <dbReference type="Proteomes" id="UP000317238"/>
    </source>
</evidence>
<sequence>MRCTGHPAGSPQRPVAGGPRTNLQRGTPVAGQRNAENDRRSLRIRLGRIVLHACAAPVNAGVLRRMVVAAWVCLLIAASLGSDVPVMANDGSGGGLLSTLTSRERREAIAALPLQRLTPQASQKIQRITDKPTIYRRLPTQAIACDRDMFLFLTRNPEVLVGMWDLMDITKVAVRRTGAYQLEAQDGSGTTCTIDLVYGDSTTHVFVATGLYDGKLTTSPVRGEGVFMLRSSYAKNSSGGTTVTGTLDCFIKFDGFGTDLIARTFSGLIGKSADVNFMETSRFVAQVSQASAVNPGGMVDVARRLPQVEMETKKRFAGTILTVAKRAELAKAGERNGQPRVSPDSSRTAQHSGRGDKR</sequence>
<proteinExistence type="predicted"/>
<gene>
    <name evidence="2" type="ORF">Pan14r_08110</name>
</gene>
<feature type="region of interest" description="Disordered" evidence="1">
    <location>
        <begin position="1"/>
        <end position="36"/>
    </location>
</feature>
<dbReference type="AlphaFoldDB" id="A0A5C5Y2W4"/>
<keyword evidence="3" id="KW-1185">Reference proteome</keyword>
<evidence type="ECO:0000256" key="1">
    <source>
        <dbReference type="SAM" id="MobiDB-lite"/>
    </source>
</evidence>
<dbReference type="EMBL" id="SJPL01000001">
    <property type="protein sequence ID" value="TWT68565.1"/>
    <property type="molecule type" value="Genomic_DNA"/>
</dbReference>
<accession>A0A5C5Y2W4</accession>
<dbReference type="Proteomes" id="UP000317238">
    <property type="component" value="Unassembled WGS sequence"/>
</dbReference>
<feature type="region of interest" description="Disordered" evidence="1">
    <location>
        <begin position="330"/>
        <end position="358"/>
    </location>
</feature>
<organism evidence="2 3">
    <name type="scientific">Crateriforma conspicua</name>
    <dbReference type="NCBI Taxonomy" id="2527996"/>
    <lineage>
        <taxon>Bacteria</taxon>
        <taxon>Pseudomonadati</taxon>
        <taxon>Planctomycetota</taxon>
        <taxon>Planctomycetia</taxon>
        <taxon>Planctomycetales</taxon>
        <taxon>Planctomycetaceae</taxon>
        <taxon>Crateriforma</taxon>
    </lineage>
</organism>
<protein>
    <submittedName>
        <fullName evidence="2">Uncharacterized protein</fullName>
    </submittedName>
</protein>
<reference evidence="2 3" key="1">
    <citation type="submission" date="2019-02" db="EMBL/GenBank/DDBJ databases">
        <title>Deep-cultivation of Planctomycetes and their phenomic and genomic characterization uncovers novel biology.</title>
        <authorList>
            <person name="Wiegand S."/>
            <person name="Jogler M."/>
            <person name="Boedeker C."/>
            <person name="Pinto D."/>
            <person name="Vollmers J."/>
            <person name="Rivas-Marin E."/>
            <person name="Kohn T."/>
            <person name="Peeters S.H."/>
            <person name="Heuer A."/>
            <person name="Rast P."/>
            <person name="Oberbeckmann S."/>
            <person name="Bunk B."/>
            <person name="Jeske O."/>
            <person name="Meyerdierks A."/>
            <person name="Storesund J.E."/>
            <person name="Kallscheuer N."/>
            <person name="Luecker S."/>
            <person name="Lage O.M."/>
            <person name="Pohl T."/>
            <person name="Merkel B.J."/>
            <person name="Hornburger P."/>
            <person name="Mueller R.-W."/>
            <person name="Bruemmer F."/>
            <person name="Labrenz M."/>
            <person name="Spormann A.M."/>
            <person name="Op Den Camp H."/>
            <person name="Overmann J."/>
            <person name="Amann R."/>
            <person name="Jetten M.S.M."/>
            <person name="Mascher T."/>
            <person name="Medema M.H."/>
            <person name="Devos D.P."/>
            <person name="Kaster A.-K."/>
            <person name="Ovreas L."/>
            <person name="Rohde M."/>
            <person name="Galperin M.Y."/>
            <person name="Jogler C."/>
        </authorList>
    </citation>
    <scope>NUCLEOTIDE SEQUENCE [LARGE SCALE GENOMIC DNA]</scope>
    <source>
        <strain evidence="2 3">Pan14r</strain>
    </source>
</reference>
<evidence type="ECO:0000313" key="2">
    <source>
        <dbReference type="EMBL" id="TWT68565.1"/>
    </source>
</evidence>
<comment type="caution">
    <text evidence="2">The sequence shown here is derived from an EMBL/GenBank/DDBJ whole genome shotgun (WGS) entry which is preliminary data.</text>
</comment>
<name>A0A5C5Y2W4_9PLAN</name>